<dbReference type="Proteomes" id="UP000008915">
    <property type="component" value="Chromosome"/>
</dbReference>
<dbReference type="AlphaFoldDB" id="E6SIG4"/>
<dbReference type="SMART" id="SM00448">
    <property type="entry name" value="REC"/>
    <property type="match status" value="1"/>
</dbReference>
<reference evidence="5 6" key="1">
    <citation type="journal article" date="2010" name="Stand. Genomic Sci.">
        <title>Complete genome sequence of Thermaerobacter marianensis type strain (7p75a).</title>
        <authorList>
            <person name="Han C."/>
            <person name="Gu W."/>
            <person name="Zhang X."/>
            <person name="Lapidus A."/>
            <person name="Nolan M."/>
            <person name="Copeland A."/>
            <person name="Lucas S."/>
            <person name="Del Rio T.G."/>
            <person name="Tice H."/>
            <person name="Cheng J.F."/>
            <person name="Tapia R."/>
            <person name="Goodwin L."/>
            <person name="Pitluck S."/>
            <person name="Pagani I."/>
            <person name="Ivanova N."/>
            <person name="Mavromatis K."/>
            <person name="Mikhailova N."/>
            <person name="Pati A."/>
            <person name="Chen A."/>
            <person name="Palaniappan K."/>
            <person name="Land M."/>
            <person name="Hauser L."/>
            <person name="Chang Y.J."/>
            <person name="Jeffries C.D."/>
            <person name="Schneider S."/>
            <person name="Rohde M."/>
            <person name="Goker M."/>
            <person name="Pukall R."/>
            <person name="Woyke T."/>
            <person name="Bristow J."/>
            <person name="Eisen J.A."/>
            <person name="Markowitz V."/>
            <person name="Hugenholtz P."/>
            <person name="Kyrpides N.C."/>
            <person name="Klenk H.P."/>
            <person name="Detter J.C."/>
        </authorList>
    </citation>
    <scope>NUCLEOTIDE SEQUENCE [LARGE SCALE GENOMIC DNA]</scope>
    <source>
        <strain evidence="6">ATCC 700841 / DSM 12885 / JCM 10246 / 7p75a</strain>
    </source>
</reference>
<evidence type="ECO:0000259" key="4">
    <source>
        <dbReference type="PROSITE" id="PS50110"/>
    </source>
</evidence>
<dbReference type="SUPFAM" id="SSF52172">
    <property type="entry name" value="CheY-like"/>
    <property type="match status" value="1"/>
</dbReference>
<dbReference type="Pfam" id="PF00072">
    <property type="entry name" value="Response_reg"/>
    <property type="match status" value="1"/>
</dbReference>
<dbReference type="InterPro" id="IPR052048">
    <property type="entry name" value="ST_Response_Regulator"/>
</dbReference>
<proteinExistence type="predicted"/>
<dbReference type="eggNOG" id="COG2197">
    <property type="taxonomic scope" value="Bacteria"/>
</dbReference>
<feature type="domain" description="Response regulatory" evidence="4">
    <location>
        <begin position="3"/>
        <end position="117"/>
    </location>
</feature>
<keyword evidence="3" id="KW-0597">Phosphoprotein</keyword>
<dbReference type="PANTHER" id="PTHR43228">
    <property type="entry name" value="TWO-COMPONENT RESPONSE REGULATOR"/>
    <property type="match status" value="1"/>
</dbReference>
<dbReference type="RefSeq" id="WP_013496276.1">
    <property type="nucleotide sequence ID" value="NC_014831.1"/>
</dbReference>
<protein>
    <recommendedName>
        <fullName evidence="1">Stage 0 sporulation protein A homolog</fullName>
    </recommendedName>
</protein>
<dbReference type="Gene3D" id="3.40.50.2300">
    <property type="match status" value="1"/>
</dbReference>
<name>E6SIG4_THEM7</name>
<evidence type="ECO:0000313" key="5">
    <source>
        <dbReference type="EMBL" id="ADU51975.1"/>
    </source>
</evidence>
<evidence type="ECO:0000256" key="3">
    <source>
        <dbReference type="PROSITE-ProRule" id="PRU00169"/>
    </source>
</evidence>
<evidence type="ECO:0000256" key="2">
    <source>
        <dbReference type="ARBA" id="ARBA00024867"/>
    </source>
</evidence>
<evidence type="ECO:0000256" key="1">
    <source>
        <dbReference type="ARBA" id="ARBA00018672"/>
    </source>
</evidence>
<dbReference type="CDD" id="cd17542">
    <property type="entry name" value="REC_CheY"/>
    <property type="match status" value="1"/>
</dbReference>
<accession>E6SIG4</accession>
<dbReference type="OrthoDB" id="9790669at2"/>
<feature type="modified residue" description="4-aspartylphosphate" evidence="3">
    <location>
        <position position="52"/>
    </location>
</feature>
<dbReference type="InterPro" id="IPR011006">
    <property type="entry name" value="CheY-like_superfamily"/>
</dbReference>
<dbReference type="PANTHER" id="PTHR43228:SF1">
    <property type="entry name" value="TWO-COMPONENT RESPONSE REGULATOR ARR22"/>
    <property type="match status" value="1"/>
</dbReference>
<organism evidence="5 6">
    <name type="scientific">Thermaerobacter marianensis (strain ATCC 700841 / DSM 12885 / JCM 10246 / 7p75a)</name>
    <dbReference type="NCBI Taxonomy" id="644966"/>
    <lineage>
        <taxon>Bacteria</taxon>
        <taxon>Bacillati</taxon>
        <taxon>Bacillota</taxon>
        <taxon>Clostridia</taxon>
        <taxon>Eubacteriales</taxon>
        <taxon>Clostridiales Family XVII. Incertae Sedis</taxon>
        <taxon>Thermaerobacter</taxon>
    </lineage>
</organism>
<comment type="function">
    <text evidence="2">May play the central regulatory role in sporulation. It may be an element of the effector pathway responsible for the activation of sporulation genes in response to nutritional stress. Spo0A may act in concert with spo0H (a sigma factor) to control the expression of some genes that are critical to the sporulation process.</text>
</comment>
<gene>
    <name evidence="5" type="ordered locus">Tmar_1877</name>
</gene>
<dbReference type="PROSITE" id="PS50110">
    <property type="entry name" value="RESPONSE_REGULATORY"/>
    <property type="match status" value="1"/>
</dbReference>
<dbReference type="KEGG" id="tmr:Tmar_1877"/>
<sequence>MARILIADDASFMRLRLGTLLKEAGHTVLEAANGAEAVETYQKEHPDLVILDITMPVMDGLAAMEAILHLDPKARIIVCSSLGQQSIVLQAIRAGAKDFVVKPFQPERVVAAVERVLSGNEGGS</sequence>
<dbReference type="InterPro" id="IPR001789">
    <property type="entry name" value="Sig_transdc_resp-reg_receiver"/>
</dbReference>
<dbReference type="EMBL" id="CP002344">
    <property type="protein sequence ID" value="ADU51975.1"/>
    <property type="molecule type" value="Genomic_DNA"/>
</dbReference>
<dbReference type="STRING" id="644966.Tmar_1877"/>
<reference evidence="6" key="2">
    <citation type="journal article" date="2010" name="Stand. Genomic Sci.">
        <title>Complete genome sequence of Thermaerobacter marianensis type strain (7p75aT).</title>
        <authorList>
            <person name="Han C."/>
            <person name="Gu W."/>
            <person name="Zhang X."/>
            <person name="Lapidus A."/>
            <person name="Nolan M."/>
            <person name="Copeland A."/>
            <person name="Lucas S."/>
            <person name="Glavina Del Rio T."/>
            <person name="Tice H."/>
            <person name="Cheng J."/>
            <person name="Tapia R."/>
            <person name="Goodwin L."/>
            <person name="Pitluck S."/>
            <person name="Pagani I."/>
            <person name="Ivanova N."/>
            <person name="Mavromatis K."/>
            <person name="Mikhailova N."/>
            <person name="Pati A."/>
            <person name="Chen A."/>
            <person name="Palaniappan K."/>
            <person name="Land M."/>
            <person name="Hauser L."/>
            <person name="Chang Y."/>
            <person name="Jeffries C."/>
            <person name="Schneider S."/>
            <person name="Rohde M."/>
            <person name="Goker M."/>
            <person name="Pukall R."/>
            <person name="Woyke T."/>
            <person name="Bristow J."/>
            <person name="Eisen J."/>
            <person name="Markowitz V."/>
            <person name="Hugenholtz P."/>
            <person name="Kyrpides N."/>
            <person name="Klenk H."/>
            <person name="Detter J."/>
        </authorList>
    </citation>
    <scope>NUCLEOTIDE SEQUENCE [LARGE SCALE GENOMIC DNA]</scope>
    <source>
        <strain evidence="6">ATCC 700841 / DSM 12885 / JCM 10246 / 7p75a</strain>
    </source>
</reference>
<keyword evidence="6" id="KW-1185">Reference proteome</keyword>
<dbReference type="HOGENOM" id="CLU_000445_69_15_9"/>
<dbReference type="GO" id="GO:0000160">
    <property type="term" value="P:phosphorelay signal transduction system"/>
    <property type="evidence" value="ECO:0007669"/>
    <property type="project" value="InterPro"/>
</dbReference>
<evidence type="ECO:0000313" key="6">
    <source>
        <dbReference type="Proteomes" id="UP000008915"/>
    </source>
</evidence>